<dbReference type="Gene3D" id="1.25.40.20">
    <property type="entry name" value="Ankyrin repeat-containing domain"/>
    <property type="match status" value="1"/>
</dbReference>
<dbReference type="SMART" id="SM00248">
    <property type="entry name" value="ANK"/>
    <property type="match status" value="4"/>
</dbReference>
<protein>
    <submittedName>
        <fullName evidence="4">Uncharacterized protein</fullName>
    </submittedName>
</protein>
<dbReference type="AlphaFoldDB" id="A0A1V6WKX3"/>
<sequence length="145" mass="15292">ATAWREHPEIVNLLLEKGADVNAQGSTFGTALQAAVSKAQTAIMLLLLEKGAGINSQVGSEGRTPLHLAVEAGSISAVAQLLEQGALTNRRDFGDLNPLQLAAQRENYRIALLLLSRSADSPSFVKASAWRALLPGSPGHLEMAI</sequence>
<dbReference type="STRING" id="60175.A0A1V6WKX3"/>
<reference evidence="5" key="1">
    <citation type="journal article" date="2017" name="Nat. Microbiol.">
        <title>Global analysis of biosynthetic gene clusters reveals vast potential of secondary metabolite production in Penicillium species.</title>
        <authorList>
            <person name="Nielsen J.C."/>
            <person name="Grijseels S."/>
            <person name="Prigent S."/>
            <person name="Ji B."/>
            <person name="Dainat J."/>
            <person name="Nielsen K.F."/>
            <person name="Frisvad J.C."/>
            <person name="Workman M."/>
            <person name="Nielsen J."/>
        </authorList>
    </citation>
    <scope>NUCLEOTIDE SEQUENCE [LARGE SCALE GENOMIC DNA]</scope>
    <source>
        <strain evidence="5">IBT 13039</strain>
    </source>
</reference>
<evidence type="ECO:0000313" key="5">
    <source>
        <dbReference type="Proteomes" id="UP000191691"/>
    </source>
</evidence>
<feature type="repeat" description="ANK" evidence="3">
    <location>
        <begin position="1"/>
        <end position="26"/>
    </location>
</feature>
<keyword evidence="5" id="KW-1185">Reference proteome</keyword>
<evidence type="ECO:0000313" key="4">
    <source>
        <dbReference type="EMBL" id="OQE63554.1"/>
    </source>
</evidence>
<dbReference type="EMBL" id="MOOB01000244">
    <property type="protein sequence ID" value="OQE63554.1"/>
    <property type="molecule type" value="Genomic_DNA"/>
</dbReference>
<dbReference type="PANTHER" id="PTHR24198:SF165">
    <property type="entry name" value="ANKYRIN REPEAT-CONTAINING PROTEIN-RELATED"/>
    <property type="match status" value="1"/>
</dbReference>
<proteinExistence type="predicted"/>
<name>A0A1V6WKX3_PENNA</name>
<dbReference type="InterPro" id="IPR036770">
    <property type="entry name" value="Ankyrin_rpt-contain_sf"/>
</dbReference>
<keyword evidence="2 3" id="KW-0040">ANK repeat</keyword>
<comment type="caution">
    <text evidence="4">The sequence shown here is derived from an EMBL/GenBank/DDBJ whole genome shotgun (WGS) entry which is preliminary data.</text>
</comment>
<dbReference type="SUPFAM" id="SSF48403">
    <property type="entry name" value="Ankyrin repeat"/>
    <property type="match status" value="1"/>
</dbReference>
<feature type="non-terminal residue" evidence="4">
    <location>
        <position position="1"/>
    </location>
</feature>
<evidence type="ECO:0000256" key="3">
    <source>
        <dbReference type="PROSITE-ProRule" id="PRU00023"/>
    </source>
</evidence>
<dbReference type="PANTHER" id="PTHR24198">
    <property type="entry name" value="ANKYRIN REPEAT AND PROTEIN KINASE DOMAIN-CONTAINING PROTEIN"/>
    <property type="match status" value="1"/>
</dbReference>
<organism evidence="4 5">
    <name type="scientific">Penicillium nalgiovense</name>
    <dbReference type="NCBI Taxonomy" id="60175"/>
    <lineage>
        <taxon>Eukaryota</taxon>
        <taxon>Fungi</taxon>
        <taxon>Dikarya</taxon>
        <taxon>Ascomycota</taxon>
        <taxon>Pezizomycotina</taxon>
        <taxon>Eurotiomycetes</taxon>
        <taxon>Eurotiomycetidae</taxon>
        <taxon>Eurotiales</taxon>
        <taxon>Aspergillaceae</taxon>
        <taxon>Penicillium</taxon>
    </lineage>
</organism>
<feature type="repeat" description="ANK" evidence="3">
    <location>
        <begin position="61"/>
        <end position="93"/>
    </location>
</feature>
<evidence type="ECO:0000256" key="2">
    <source>
        <dbReference type="ARBA" id="ARBA00023043"/>
    </source>
</evidence>
<dbReference type="PROSITE" id="PS50088">
    <property type="entry name" value="ANK_REPEAT"/>
    <property type="match status" value="2"/>
</dbReference>
<dbReference type="OMA" id="CCINGHR"/>
<dbReference type="PROSITE" id="PS50297">
    <property type="entry name" value="ANK_REP_REGION"/>
    <property type="match status" value="1"/>
</dbReference>
<dbReference type="Pfam" id="PF12796">
    <property type="entry name" value="Ank_2"/>
    <property type="match status" value="1"/>
</dbReference>
<accession>A0A1V6WKX3</accession>
<evidence type="ECO:0000256" key="1">
    <source>
        <dbReference type="ARBA" id="ARBA00022737"/>
    </source>
</evidence>
<dbReference type="Proteomes" id="UP000191691">
    <property type="component" value="Unassembled WGS sequence"/>
</dbReference>
<keyword evidence="1" id="KW-0677">Repeat</keyword>
<gene>
    <name evidence="4" type="ORF">PENNAL_c0244G05610</name>
</gene>
<feature type="non-terminal residue" evidence="4">
    <location>
        <position position="145"/>
    </location>
</feature>
<dbReference type="InterPro" id="IPR002110">
    <property type="entry name" value="Ankyrin_rpt"/>
</dbReference>